<reference evidence="1 2" key="1">
    <citation type="submission" date="2016-06" db="EMBL/GenBank/DDBJ databases">
        <authorList>
            <person name="Kjaerup R.B."/>
            <person name="Dalgaard T.S."/>
            <person name="Juul-Madsen H.R."/>
        </authorList>
    </citation>
    <scope>NUCLEOTIDE SEQUENCE [LARGE SCALE GENOMIC DNA]</scope>
    <source>
        <strain evidence="1 2">DSM 45577</strain>
    </source>
</reference>
<organism evidence="1 2">
    <name type="scientific">Micromonospora yangpuensis</name>
    <dbReference type="NCBI Taxonomy" id="683228"/>
    <lineage>
        <taxon>Bacteria</taxon>
        <taxon>Bacillati</taxon>
        <taxon>Actinomycetota</taxon>
        <taxon>Actinomycetes</taxon>
        <taxon>Micromonosporales</taxon>
        <taxon>Micromonosporaceae</taxon>
        <taxon>Micromonospora</taxon>
    </lineage>
</organism>
<keyword evidence="2" id="KW-1185">Reference proteome</keyword>
<sequence>MGIAYQLTLAADVPLEQVAGLDRTGLPRLLSADLTVRRGYSVSILGGIDGDVDTDDDVAQGKWKPDRYVKVIFDMARNEPPERRPPWPGS</sequence>
<dbReference type="EMBL" id="FMIA01000002">
    <property type="protein sequence ID" value="SCL48836.1"/>
    <property type="molecule type" value="Genomic_DNA"/>
</dbReference>
<dbReference type="STRING" id="683228.GA0070617_0994"/>
<name>A0A1C6U457_9ACTN</name>
<dbReference type="NCBIfam" id="NF040657">
    <property type="entry name" value="immun_SitI3"/>
    <property type="match status" value="1"/>
</dbReference>
<dbReference type="Proteomes" id="UP000198937">
    <property type="component" value="Unassembled WGS sequence"/>
</dbReference>
<gene>
    <name evidence="1" type="ORF">GA0070617_0994</name>
</gene>
<evidence type="ECO:0000313" key="2">
    <source>
        <dbReference type="Proteomes" id="UP000198937"/>
    </source>
</evidence>
<accession>A0A1C6U457</accession>
<dbReference type="InterPro" id="IPR049799">
    <property type="entry name" value="SitI3-like"/>
</dbReference>
<protein>
    <submittedName>
        <fullName evidence="1">Uncharacterized protein</fullName>
    </submittedName>
</protein>
<evidence type="ECO:0000313" key="1">
    <source>
        <dbReference type="EMBL" id="SCL48836.1"/>
    </source>
</evidence>
<proteinExistence type="predicted"/>
<dbReference type="AlphaFoldDB" id="A0A1C6U457"/>
<dbReference type="RefSeq" id="WP_229688148.1">
    <property type="nucleotide sequence ID" value="NZ_BMMJ01000001.1"/>
</dbReference>